<dbReference type="Proteomes" id="UP001074446">
    <property type="component" value="Unassembled WGS sequence"/>
</dbReference>
<dbReference type="EMBL" id="JAPVES010000030">
    <property type="protein sequence ID" value="MCZ3373390.1"/>
    <property type="molecule type" value="Genomic_DNA"/>
</dbReference>
<name>A0A9E5A2E1_9EURY</name>
<comment type="caution">
    <text evidence="3">The sequence shown here is derived from an EMBL/GenBank/DDBJ whole genome shotgun (WGS) entry which is preliminary data.</text>
</comment>
<sequence length="404" mass="45535">MKTKSDYQALTATDDALKIIRECFTEEQKGDKCARNKTKSLLKEYFIETADGSYTLKSNNVNDKSETMHTHHGAISESMEKFVKPAKLEGKKEVKIMDICSGLGYNAASCIEFLGDDVDIEIDMIEISRETIASSLFIEDPIKSYSIIKSAVENKLYDDGTIGFKFNKEEIPDRININIYLSDARYVIKGIDKKYDAVFLDPFSPLKSPELYTLDFFFILKNILKDDGIILTYTSASPVRSAMVHAGLYVGEGPLFGRKSGGTMASKVPEVIEKSLPDNDERMIALSDAGVPFRDPELNASSDEIRKKREDERKSVRGIKKFASTVKTPVYLGKDVNDPRLERRLLRNINTLGIADLKSKKAKYIICPQFDQCICGCRVPRLDNSYSRINEMSTRLSKVIEEKV</sequence>
<dbReference type="RefSeq" id="WP_048082683.1">
    <property type="nucleotide sequence ID" value="NZ_JAPVER010000020.1"/>
</dbReference>
<dbReference type="PANTHER" id="PTHR39963">
    <property type="entry name" value="SLL0983 PROTEIN"/>
    <property type="match status" value="1"/>
</dbReference>
<evidence type="ECO:0000313" key="2">
    <source>
        <dbReference type="EMBL" id="MCZ3367462.1"/>
    </source>
</evidence>
<dbReference type="Pfam" id="PF05430">
    <property type="entry name" value="Methyltransf_30"/>
    <property type="match status" value="1"/>
</dbReference>
<keyword evidence="3" id="KW-0808">Transferase</keyword>
<dbReference type="PANTHER" id="PTHR39963:SF1">
    <property type="entry name" value="MNMC-LIKE METHYLTRANSFERASE DOMAIN-CONTAINING PROTEIN"/>
    <property type="match status" value="1"/>
</dbReference>
<protein>
    <submittedName>
        <fullName evidence="3">MnmC family methyltransferase</fullName>
    </submittedName>
</protein>
<keyword evidence="3" id="KW-0489">Methyltransferase</keyword>
<keyword evidence="4" id="KW-1185">Reference proteome</keyword>
<dbReference type="CDD" id="cd02440">
    <property type="entry name" value="AdoMet_MTases"/>
    <property type="match status" value="1"/>
</dbReference>
<dbReference type="AlphaFoldDB" id="A0A9E5A2E1"/>
<dbReference type="GO" id="GO:0016645">
    <property type="term" value="F:oxidoreductase activity, acting on the CH-NH group of donors"/>
    <property type="evidence" value="ECO:0007669"/>
    <property type="project" value="InterPro"/>
</dbReference>
<dbReference type="GO" id="GO:0032259">
    <property type="term" value="P:methylation"/>
    <property type="evidence" value="ECO:0007669"/>
    <property type="project" value="UniProtKB-KW"/>
</dbReference>
<evidence type="ECO:0000259" key="1">
    <source>
        <dbReference type="Pfam" id="PF05430"/>
    </source>
</evidence>
<feature type="domain" description="MnmC-like methyltransferase" evidence="1">
    <location>
        <begin position="172"/>
        <end position="267"/>
    </location>
</feature>
<dbReference type="Proteomes" id="UP001068021">
    <property type="component" value="Unassembled WGS sequence"/>
</dbReference>
<evidence type="ECO:0000313" key="3">
    <source>
        <dbReference type="EMBL" id="MCZ3373390.1"/>
    </source>
</evidence>
<reference evidence="3" key="1">
    <citation type="submission" date="2022-12" db="EMBL/GenBank/DDBJ databases">
        <title>Reclassification of two methanogenic archaea species isolated from the Kolyma lowland permafrost.</title>
        <authorList>
            <person name="Trubitsyn V.E."/>
            <person name="Rivkina E.M."/>
            <person name="Shcherbakova V.A."/>
        </authorList>
    </citation>
    <scope>NUCLEOTIDE SEQUENCE</scope>
    <source>
        <strain evidence="2">M2</strain>
        <strain evidence="3">MK4</strain>
    </source>
</reference>
<dbReference type="GO" id="GO:0008168">
    <property type="term" value="F:methyltransferase activity"/>
    <property type="evidence" value="ECO:0007669"/>
    <property type="project" value="UniProtKB-KW"/>
</dbReference>
<dbReference type="InterPro" id="IPR008471">
    <property type="entry name" value="MnmC-like_methylTransf"/>
</dbReference>
<dbReference type="EMBL" id="JAPVER010000020">
    <property type="protein sequence ID" value="MCZ3367462.1"/>
    <property type="molecule type" value="Genomic_DNA"/>
</dbReference>
<organism evidence="3">
    <name type="scientific">Methanobacterium veterum</name>
    <dbReference type="NCBI Taxonomy" id="408577"/>
    <lineage>
        <taxon>Archaea</taxon>
        <taxon>Methanobacteriati</taxon>
        <taxon>Methanobacteriota</taxon>
        <taxon>Methanomada group</taxon>
        <taxon>Methanobacteria</taxon>
        <taxon>Methanobacteriales</taxon>
        <taxon>Methanobacteriaceae</taxon>
        <taxon>Methanobacterium</taxon>
    </lineage>
</organism>
<dbReference type="Gene3D" id="3.40.50.150">
    <property type="entry name" value="Vaccinia Virus protein VP39"/>
    <property type="match status" value="1"/>
</dbReference>
<dbReference type="SUPFAM" id="SSF53335">
    <property type="entry name" value="S-adenosyl-L-methionine-dependent methyltransferases"/>
    <property type="match status" value="1"/>
</dbReference>
<accession>A0A9E5A2E1</accession>
<gene>
    <name evidence="3" type="ORF">O3H35_12155</name>
    <name evidence="2" type="ORF">O3H54_16335</name>
</gene>
<dbReference type="InterPro" id="IPR029063">
    <property type="entry name" value="SAM-dependent_MTases_sf"/>
</dbReference>
<evidence type="ECO:0000313" key="4">
    <source>
        <dbReference type="Proteomes" id="UP001068021"/>
    </source>
</evidence>
<proteinExistence type="predicted"/>